<evidence type="ECO:0000313" key="4">
    <source>
        <dbReference type="Proteomes" id="UP000237968"/>
    </source>
</evidence>
<dbReference type="EMBL" id="PVNK01000162">
    <property type="protein sequence ID" value="PRP97121.1"/>
    <property type="molecule type" value="Genomic_DNA"/>
</dbReference>
<name>A0A2S9XWM9_9BACT</name>
<protein>
    <recommendedName>
        <fullName evidence="5">Lipoprotein</fullName>
    </recommendedName>
</protein>
<feature type="region of interest" description="Disordered" evidence="1">
    <location>
        <begin position="24"/>
        <end position="77"/>
    </location>
</feature>
<proteinExistence type="predicted"/>
<sequence length="175" mass="18479">MPRARALALVPVLGFTAALACRDEPPTVRHEPMRSPSAGVGAGSAASEAGPAPDEVKTGGEAEAGAASKLADRPPADPAIDKALDLISASGLRFVDQADGEDSDPSEYTAEQFASMLRTKWEWIGYDLIELEPWLDEIAARSFKSNLPYLVVLADGSTVELSAWLAQQLAESESP</sequence>
<dbReference type="Pfam" id="PF17263">
    <property type="entry name" value="DUF5329"/>
    <property type="match status" value="1"/>
</dbReference>
<feature type="signal peptide" evidence="2">
    <location>
        <begin position="1"/>
        <end position="20"/>
    </location>
</feature>
<feature type="chain" id="PRO_5015624079" description="Lipoprotein" evidence="2">
    <location>
        <begin position="21"/>
        <end position="175"/>
    </location>
</feature>
<dbReference type="OrthoDB" id="5522968at2"/>
<dbReference type="InterPro" id="IPR035242">
    <property type="entry name" value="DUF5329"/>
</dbReference>
<dbReference type="PROSITE" id="PS51257">
    <property type="entry name" value="PROKAR_LIPOPROTEIN"/>
    <property type="match status" value="1"/>
</dbReference>
<evidence type="ECO:0000256" key="1">
    <source>
        <dbReference type="SAM" id="MobiDB-lite"/>
    </source>
</evidence>
<feature type="compositionally biased region" description="Basic and acidic residues" evidence="1">
    <location>
        <begin position="24"/>
        <end position="33"/>
    </location>
</feature>
<comment type="caution">
    <text evidence="3">The sequence shown here is derived from an EMBL/GenBank/DDBJ whole genome shotgun (WGS) entry which is preliminary data.</text>
</comment>
<keyword evidence="2" id="KW-0732">Signal</keyword>
<keyword evidence="4" id="KW-1185">Reference proteome</keyword>
<organism evidence="3 4">
    <name type="scientific">Enhygromyxa salina</name>
    <dbReference type="NCBI Taxonomy" id="215803"/>
    <lineage>
        <taxon>Bacteria</taxon>
        <taxon>Pseudomonadati</taxon>
        <taxon>Myxococcota</taxon>
        <taxon>Polyangia</taxon>
        <taxon>Nannocystales</taxon>
        <taxon>Nannocystaceae</taxon>
        <taxon>Enhygromyxa</taxon>
    </lineage>
</organism>
<evidence type="ECO:0000313" key="3">
    <source>
        <dbReference type="EMBL" id="PRP97121.1"/>
    </source>
</evidence>
<evidence type="ECO:0008006" key="5">
    <source>
        <dbReference type="Google" id="ProtNLM"/>
    </source>
</evidence>
<evidence type="ECO:0000256" key="2">
    <source>
        <dbReference type="SAM" id="SignalP"/>
    </source>
</evidence>
<reference evidence="3 4" key="1">
    <citation type="submission" date="2018-03" db="EMBL/GenBank/DDBJ databases">
        <title>Draft Genome Sequences of the Obligatory Marine Myxobacteria Enhygromyxa salina SWB005.</title>
        <authorList>
            <person name="Poehlein A."/>
            <person name="Moghaddam J.A."/>
            <person name="Harms H."/>
            <person name="Alanjari M."/>
            <person name="Koenig G.M."/>
            <person name="Daniel R."/>
            <person name="Schaeberle T.F."/>
        </authorList>
    </citation>
    <scope>NUCLEOTIDE SEQUENCE [LARGE SCALE GENOMIC DNA]</scope>
    <source>
        <strain evidence="3 4">SWB005</strain>
    </source>
</reference>
<gene>
    <name evidence="3" type="ORF">ENSA5_35060</name>
</gene>
<dbReference type="RefSeq" id="WP_146155818.1">
    <property type="nucleotide sequence ID" value="NZ_PVNK01000162.1"/>
</dbReference>
<dbReference type="AlphaFoldDB" id="A0A2S9XWM9"/>
<feature type="compositionally biased region" description="Low complexity" evidence="1">
    <location>
        <begin position="35"/>
        <end position="53"/>
    </location>
</feature>
<accession>A0A2S9XWM9</accession>
<dbReference type="Proteomes" id="UP000237968">
    <property type="component" value="Unassembled WGS sequence"/>
</dbReference>